<evidence type="ECO:0008006" key="3">
    <source>
        <dbReference type="Google" id="ProtNLM"/>
    </source>
</evidence>
<dbReference type="RefSeq" id="WP_191053208.1">
    <property type="nucleotide sequence ID" value="NZ_JACXRZ010000015.1"/>
</dbReference>
<dbReference type="Gene3D" id="3.40.1350.10">
    <property type="match status" value="1"/>
</dbReference>
<protein>
    <recommendedName>
        <fullName evidence="3">DUF91 domain-containing protein</fullName>
    </recommendedName>
</protein>
<comment type="caution">
    <text evidence="1">The sequence shown here is derived from an EMBL/GenBank/DDBJ whole genome shotgun (WGS) entry which is preliminary data.</text>
</comment>
<keyword evidence="2" id="KW-1185">Reference proteome</keyword>
<accession>A0ABR8L4F8</accession>
<gene>
    <name evidence="1" type="ORF">IEQ31_21950</name>
</gene>
<proteinExistence type="predicted"/>
<organism evidence="1 2">
    <name type="scientific">Microbispora bryophytorum subsp. camponoti</name>
    <dbReference type="NCBI Taxonomy" id="1677852"/>
    <lineage>
        <taxon>Bacteria</taxon>
        <taxon>Bacillati</taxon>
        <taxon>Actinomycetota</taxon>
        <taxon>Actinomycetes</taxon>
        <taxon>Streptosporangiales</taxon>
        <taxon>Streptosporangiaceae</taxon>
        <taxon>Microbispora</taxon>
    </lineage>
</organism>
<dbReference type="Proteomes" id="UP000653231">
    <property type="component" value="Unassembled WGS sequence"/>
</dbReference>
<dbReference type="EMBL" id="JACXRZ010000015">
    <property type="protein sequence ID" value="MBD3145836.1"/>
    <property type="molecule type" value="Genomic_DNA"/>
</dbReference>
<evidence type="ECO:0000313" key="2">
    <source>
        <dbReference type="Proteomes" id="UP000653231"/>
    </source>
</evidence>
<reference evidence="1 2" key="1">
    <citation type="submission" date="2020-09" db="EMBL/GenBank/DDBJ databases">
        <title>Actinomycete isolated from the Camponotus japonicus Mayr.</title>
        <authorList>
            <person name="Gong X."/>
        </authorList>
    </citation>
    <scope>NUCLEOTIDE SEQUENCE [LARGE SCALE GENOMIC DNA]</scope>
    <source>
        <strain evidence="1 2">2C-HV3</strain>
    </source>
</reference>
<evidence type="ECO:0000313" key="1">
    <source>
        <dbReference type="EMBL" id="MBD3145836.1"/>
    </source>
</evidence>
<name>A0ABR8L4F8_9ACTN</name>
<sequence>MSSDGMFHIDESGRLLAMRLAPYEAEEVLQELLATHPDLLAGGQMTPGDPRRWLLIRREAGVPDRDGGGGRWSLDHLFVDQDGIPTLVEVKRASDSRIRREVVGQMLDYAANGVLYWPVPNLQALFEQTQRESGHDPQDMVAQLCGDDTVTVETFFAKVGDNLRAGKIRMVFVADAIPDDLRRIVEFLNEQMNPAEVLAVEVKQYVAEGHGLRTLAPAVYGRTAAASAKSSIAQPSLRELRDKADEDVRALWTLLEQWADKEGRLLTNTAAGVIVSGRNDLRIAQLYPKNRALCINLDPLRGRGREELAESCLATLRTLTNKPLTSAYPFFPAHDAVAKWDDIVKLLDRLATV</sequence>
<dbReference type="InterPro" id="IPR011856">
    <property type="entry name" value="tRNA_endonuc-like_dom_sf"/>
</dbReference>